<proteinExistence type="predicted"/>
<reference evidence="1 2" key="1">
    <citation type="submission" date="2021-06" db="EMBL/GenBank/DDBJ databases">
        <authorList>
            <person name="Kallberg Y."/>
            <person name="Tangrot J."/>
            <person name="Rosling A."/>
        </authorList>
    </citation>
    <scope>NUCLEOTIDE SEQUENCE [LARGE SCALE GENOMIC DNA]</scope>
    <source>
        <strain evidence="1 2">120-4 pot B 10/14</strain>
    </source>
</reference>
<dbReference type="Proteomes" id="UP000789901">
    <property type="component" value="Unassembled WGS sequence"/>
</dbReference>
<sequence>YNPQIFSYEYNRRSRSIPSINLEDFPKNSEQKKLNEALIQQLIFEIGDEVTWNNQSGPKFDSESGITWANKLQYMDLDKTYLIDVLQ</sequence>
<protein>
    <submittedName>
        <fullName evidence="1">26753_t:CDS:1</fullName>
    </submittedName>
</protein>
<comment type="caution">
    <text evidence="1">The sequence shown here is derived from an EMBL/GenBank/DDBJ whole genome shotgun (WGS) entry which is preliminary data.</text>
</comment>
<evidence type="ECO:0000313" key="2">
    <source>
        <dbReference type="Proteomes" id="UP000789901"/>
    </source>
</evidence>
<organism evidence="1 2">
    <name type="scientific">Gigaspora margarita</name>
    <dbReference type="NCBI Taxonomy" id="4874"/>
    <lineage>
        <taxon>Eukaryota</taxon>
        <taxon>Fungi</taxon>
        <taxon>Fungi incertae sedis</taxon>
        <taxon>Mucoromycota</taxon>
        <taxon>Glomeromycotina</taxon>
        <taxon>Glomeromycetes</taxon>
        <taxon>Diversisporales</taxon>
        <taxon>Gigasporaceae</taxon>
        <taxon>Gigaspora</taxon>
    </lineage>
</organism>
<gene>
    <name evidence="1" type="ORF">GMARGA_LOCUS37513</name>
</gene>
<keyword evidence="2" id="KW-1185">Reference proteome</keyword>
<dbReference type="EMBL" id="CAJVQB010078661">
    <property type="protein sequence ID" value="CAG8845212.1"/>
    <property type="molecule type" value="Genomic_DNA"/>
</dbReference>
<evidence type="ECO:0000313" key="1">
    <source>
        <dbReference type="EMBL" id="CAG8845212.1"/>
    </source>
</evidence>
<feature type="non-terminal residue" evidence="1">
    <location>
        <position position="1"/>
    </location>
</feature>
<accession>A0ABN7X0S7</accession>
<name>A0ABN7X0S7_GIGMA</name>